<evidence type="ECO:0000256" key="2">
    <source>
        <dbReference type="SAM" id="Phobius"/>
    </source>
</evidence>
<feature type="transmembrane region" description="Helical" evidence="2">
    <location>
        <begin position="12"/>
        <end position="30"/>
    </location>
</feature>
<keyword evidence="2" id="KW-0472">Membrane</keyword>
<protein>
    <submittedName>
        <fullName evidence="3">Uncharacterized protein</fullName>
    </submittedName>
</protein>
<organism evidence="3 4">
    <name type="scientific">Streblomastix strix</name>
    <dbReference type="NCBI Taxonomy" id="222440"/>
    <lineage>
        <taxon>Eukaryota</taxon>
        <taxon>Metamonada</taxon>
        <taxon>Preaxostyla</taxon>
        <taxon>Oxymonadida</taxon>
        <taxon>Streblomastigidae</taxon>
        <taxon>Streblomastix</taxon>
    </lineage>
</organism>
<proteinExistence type="predicted"/>
<evidence type="ECO:0000313" key="4">
    <source>
        <dbReference type="Proteomes" id="UP000324800"/>
    </source>
</evidence>
<evidence type="ECO:0000256" key="1">
    <source>
        <dbReference type="SAM" id="MobiDB-lite"/>
    </source>
</evidence>
<accession>A0A5J4WQD1</accession>
<feature type="region of interest" description="Disordered" evidence="1">
    <location>
        <begin position="180"/>
        <end position="202"/>
    </location>
</feature>
<dbReference type="AlphaFoldDB" id="A0A5J4WQD1"/>
<dbReference type="Proteomes" id="UP000324800">
    <property type="component" value="Unassembled WGS sequence"/>
</dbReference>
<comment type="caution">
    <text evidence="3">The sequence shown here is derived from an EMBL/GenBank/DDBJ whole genome shotgun (WGS) entry which is preliminary data.</text>
</comment>
<dbReference type="EMBL" id="SNRW01001260">
    <property type="protein sequence ID" value="KAA6397098.1"/>
    <property type="molecule type" value="Genomic_DNA"/>
</dbReference>
<name>A0A5J4WQD1_9EUKA</name>
<sequence length="202" mass="23145">MKSLFKDLLLRIVFPNSYSTIVIAIIIIVSDPVAASPPIFAPVQIQNLGAAQPPAQPPQPAYMGQQEQILNRQVIQPIADTIQRGRDMKSHQTHQKQIDVSLERSHPSPNINTLYIERSKGHFPPFEERMSKDLIQQHRTAWNLEGYDLVDQKSRRSDPHPAGYAEGFVQVWPFIETHNRQSDMRMHSSRSPGRRHDKDKND</sequence>
<evidence type="ECO:0000313" key="3">
    <source>
        <dbReference type="EMBL" id="KAA6397098.1"/>
    </source>
</evidence>
<keyword evidence="2" id="KW-1133">Transmembrane helix</keyword>
<gene>
    <name evidence="3" type="ORF">EZS28_007366</name>
</gene>
<keyword evidence="2" id="KW-0812">Transmembrane</keyword>
<reference evidence="3 4" key="1">
    <citation type="submission" date="2019-03" db="EMBL/GenBank/DDBJ databases">
        <title>Single cell metagenomics reveals metabolic interactions within the superorganism composed of flagellate Streblomastix strix and complex community of Bacteroidetes bacteria on its surface.</title>
        <authorList>
            <person name="Treitli S.C."/>
            <person name="Kolisko M."/>
            <person name="Husnik F."/>
            <person name="Keeling P."/>
            <person name="Hampl V."/>
        </authorList>
    </citation>
    <scope>NUCLEOTIDE SEQUENCE [LARGE SCALE GENOMIC DNA]</scope>
    <source>
        <strain evidence="3">ST1C</strain>
    </source>
</reference>